<sequence length="166" mass="17073">MSSEGKKIRRFTGFHDDGASSTKVGSGGCWWLWQCGGAGRASYRRQKGVGVDVESSSKLFVQGMWERRVGGATALVGHTMCDEVLGVQEGLGRAHGEDDAGEALGVVGRAPMALGTNVLSAIGEATGAACEARLVLQCTGQGLVSVDMALGDTGLGQTDVQTVLDG</sequence>
<organism evidence="1 2">
    <name type="scientific">Ilex paraguariensis</name>
    <name type="common">yerba mate</name>
    <dbReference type="NCBI Taxonomy" id="185542"/>
    <lineage>
        <taxon>Eukaryota</taxon>
        <taxon>Viridiplantae</taxon>
        <taxon>Streptophyta</taxon>
        <taxon>Embryophyta</taxon>
        <taxon>Tracheophyta</taxon>
        <taxon>Spermatophyta</taxon>
        <taxon>Magnoliopsida</taxon>
        <taxon>eudicotyledons</taxon>
        <taxon>Gunneridae</taxon>
        <taxon>Pentapetalae</taxon>
        <taxon>asterids</taxon>
        <taxon>campanulids</taxon>
        <taxon>Aquifoliales</taxon>
        <taxon>Aquifoliaceae</taxon>
        <taxon>Ilex</taxon>
    </lineage>
</organism>
<comment type="caution">
    <text evidence="1">The sequence shown here is derived from an EMBL/GenBank/DDBJ whole genome shotgun (WGS) entry which is preliminary data.</text>
</comment>
<keyword evidence="2" id="KW-1185">Reference proteome</keyword>
<evidence type="ECO:0000313" key="2">
    <source>
        <dbReference type="Proteomes" id="UP001642360"/>
    </source>
</evidence>
<dbReference type="Proteomes" id="UP001642360">
    <property type="component" value="Unassembled WGS sequence"/>
</dbReference>
<dbReference type="AlphaFoldDB" id="A0ABC8S7K2"/>
<proteinExistence type="predicted"/>
<name>A0ABC8S7K2_9AQUA</name>
<accession>A0ABC8S7K2</accession>
<dbReference type="EMBL" id="CAUOFW020002358">
    <property type="protein sequence ID" value="CAK9153179.1"/>
    <property type="molecule type" value="Genomic_DNA"/>
</dbReference>
<gene>
    <name evidence="1" type="ORF">ILEXP_LOCUS21427</name>
</gene>
<evidence type="ECO:0000313" key="1">
    <source>
        <dbReference type="EMBL" id="CAK9153179.1"/>
    </source>
</evidence>
<reference evidence="1 2" key="1">
    <citation type="submission" date="2024-02" db="EMBL/GenBank/DDBJ databases">
        <authorList>
            <person name="Vignale AGUSTIN F."/>
            <person name="Sosa J E."/>
            <person name="Modenutti C."/>
        </authorList>
    </citation>
    <scope>NUCLEOTIDE SEQUENCE [LARGE SCALE GENOMIC DNA]</scope>
</reference>
<protein>
    <submittedName>
        <fullName evidence="1">Uncharacterized protein</fullName>
    </submittedName>
</protein>